<organism evidence="6">
    <name type="scientific">Streptomyces iranensis</name>
    <dbReference type="NCBI Taxonomy" id="576784"/>
    <lineage>
        <taxon>Bacteria</taxon>
        <taxon>Bacillati</taxon>
        <taxon>Actinomycetota</taxon>
        <taxon>Actinomycetes</taxon>
        <taxon>Kitasatosporales</taxon>
        <taxon>Streptomycetaceae</taxon>
        <taxon>Streptomyces</taxon>
        <taxon>Streptomyces violaceusniger group</taxon>
    </lineage>
</organism>
<dbReference type="AlphaFoldDB" id="A0A060ZGH1"/>
<dbReference type="GO" id="GO:0030313">
    <property type="term" value="C:cell envelope"/>
    <property type="evidence" value="ECO:0007669"/>
    <property type="project" value="UniProtKB-SubCell"/>
</dbReference>
<evidence type="ECO:0000313" key="8">
    <source>
        <dbReference type="Proteomes" id="UP000756710"/>
    </source>
</evidence>
<feature type="region of interest" description="Disordered" evidence="3">
    <location>
        <begin position="1"/>
        <end position="28"/>
    </location>
</feature>
<feature type="transmembrane region" description="Helical" evidence="4">
    <location>
        <begin position="32"/>
        <end position="51"/>
    </location>
</feature>
<keyword evidence="4" id="KW-0472">Membrane</keyword>
<dbReference type="PANTHER" id="PTHR32347:SF27">
    <property type="entry name" value="RND EFFLUX PUMP MEMBRANE FUSION PROTEIN BARREL-SANDWICH DOMAIN-CONTAINING PROTEIN"/>
    <property type="match status" value="1"/>
</dbReference>
<comment type="subcellular location">
    <subcellularLocation>
        <location evidence="1">Cell envelope</location>
    </subcellularLocation>
</comment>
<proteinExistence type="predicted"/>
<dbReference type="PANTHER" id="PTHR32347">
    <property type="entry name" value="EFFLUX SYSTEM COMPONENT YKNX-RELATED"/>
    <property type="match status" value="1"/>
</dbReference>
<dbReference type="EMBL" id="JAGGLR010000009">
    <property type="protein sequence ID" value="MBP2062855.1"/>
    <property type="molecule type" value="Genomic_DNA"/>
</dbReference>
<keyword evidence="8" id="KW-1185">Reference proteome</keyword>
<keyword evidence="2" id="KW-0175">Coiled coil</keyword>
<feature type="domain" description="Peptidoglycan binding-like" evidence="5">
    <location>
        <begin position="149"/>
        <end position="200"/>
    </location>
</feature>
<dbReference type="InterPro" id="IPR002477">
    <property type="entry name" value="Peptidoglycan-bd-like"/>
</dbReference>
<dbReference type="Gene3D" id="2.40.420.20">
    <property type="match status" value="1"/>
</dbReference>
<sequence length="384" mass="39572">MSATQTPTEDEEASPPERQSAPPPARRKRRGLTAIVVVAIVVAAGAGVVVADPFKKSEKDSSARTSAPTGLAKVTQGSLSARTLENGTLGYAGSYDVVNNAKGTITKLPAVGDVISQGEVLYRVSGKPVVMLQGAAEPVYRDLAYGAEGADVRQLNAALVSLKYATKAQIDPDSDYFSMQTFYALEELQEDVGLKETGELSLGQAVFLPAEEVRVIKSGAVRGGPAGQGQNVLQVSSTQRQVTVELNASQQTGVAVGDKVTITLPNGKSTDGEVSSVGKVAKQADDKTTIEVQIKPKDPKATGGLDQAPVQVAIVSDTVKDVLSVPVNALLALAGGGYAVEVVEAGGKHKLIPVRTGLFDDSEGKVEVSGAGLGVGQKIAVPAS</sequence>
<evidence type="ECO:0000256" key="3">
    <source>
        <dbReference type="SAM" id="MobiDB-lite"/>
    </source>
</evidence>
<evidence type="ECO:0000313" key="7">
    <source>
        <dbReference type="EMBL" id="MBP2062855.1"/>
    </source>
</evidence>
<dbReference type="Pfam" id="PF01471">
    <property type="entry name" value="PG_binding_1"/>
    <property type="match status" value="1"/>
</dbReference>
<evidence type="ECO:0000313" key="6">
    <source>
        <dbReference type="EMBL" id="CDR04884.1"/>
    </source>
</evidence>
<evidence type="ECO:0000256" key="1">
    <source>
        <dbReference type="ARBA" id="ARBA00004196"/>
    </source>
</evidence>
<dbReference type="InterPro" id="IPR050465">
    <property type="entry name" value="UPF0194_transport"/>
</dbReference>
<dbReference type="HOGENOM" id="CLU_057459_1_0_11"/>
<reference evidence="6" key="1">
    <citation type="submission" date="2014-05" db="EMBL/GenBank/DDBJ databases">
        <authorList>
            <person name="Horn Fabian"/>
        </authorList>
    </citation>
    <scope>NUCLEOTIDE SEQUENCE</scope>
</reference>
<evidence type="ECO:0000256" key="4">
    <source>
        <dbReference type="SAM" id="Phobius"/>
    </source>
</evidence>
<reference evidence="7 8" key="2">
    <citation type="submission" date="2021-03" db="EMBL/GenBank/DDBJ databases">
        <title>Genomic Encyclopedia of Type Strains, Phase IV (KMG-IV): sequencing the most valuable type-strain genomes for metagenomic binning, comparative biology and taxonomic classification.</title>
        <authorList>
            <person name="Goeker M."/>
        </authorList>
    </citation>
    <scope>NUCLEOTIDE SEQUENCE [LARGE SCALE GENOMIC DNA]</scope>
    <source>
        <strain evidence="7 8">DSM 41954</strain>
    </source>
</reference>
<evidence type="ECO:0000256" key="2">
    <source>
        <dbReference type="ARBA" id="ARBA00023054"/>
    </source>
</evidence>
<keyword evidence="4" id="KW-0812">Transmembrane</keyword>
<dbReference type="EMBL" id="LK022848">
    <property type="protein sequence ID" value="CDR04884.1"/>
    <property type="molecule type" value="Genomic_DNA"/>
</dbReference>
<dbReference type="InterPro" id="IPR036366">
    <property type="entry name" value="PGBDSf"/>
</dbReference>
<protein>
    <submittedName>
        <fullName evidence="6">Peptidoglycan-binding domain 1 protein</fullName>
    </submittedName>
</protein>
<name>A0A060ZGH1_9ACTN</name>
<accession>A0A060ZGH1</accession>
<gene>
    <name evidence="7" type="ORF">J2Z30_003874</name>
    <name evidence="6" type="ORF">SIRAN1869</name>
</gene>
<dbReference type="Proteomes" id="UP000756710">
    <property type="component" value="Unassembled WGS sequence"/>
</dbReference>
<keyword evidence="4" id="KW-1133">Transmembrane helix</keyword>
<dbReference type="Gene3D" id="1.10.101.10">
    <property type="entry name" value="PGBD-like superfamily/PGBD"/>
    <property type="match status" value="1"/>
</dbReference>
<evidence type="ECO:0000259" key="5">
    <source>
        <dbReference type="Pfam" id="PF01471"/>
    </source>
</evidence>
<dbReference type="InterPro" id="IPR036365">
    <property type="entry name" value="PGBD-like_sf"/>
</dbReference>
<dbReference type="SUPFAM" id="SSF47090">
    <property type="entry name" value="PGBD-like"/>
    <property type="match status" value="1"/>
</dbReference>
<dbReference type="RefSeq" id="WP_052701230.1">
    <property type="nucleotide sequence ID" value="NZ_BAABDR010000025.1"/>
</dbReference>